<gene>
    <name evidence="4" type="ORF">CON36_37540</name>
</gene>
<dbReference type="PRINTS" id="PR01392">
    <property type="entry name" value="ANTHRAXTOXNA"/>
</dbReference>
<name>A0A9X6SR57_BACCE</name>
<comment type="caution">
    <text evidence="4">The sequence shown here is derived from an EMBL/GenBank/DDBJ whole genome shotgun (WGS) entry which is preliminary data.</text>
</comment>
<dbReference type="InterPro" id="IPR047568">
    <property type="entry name" value="ATLF-like_dom"/>
</dbReference>
<dbReference type="GO" id="GO:0008237">
    <property type="term" value="F:metallopeptidase activity"/>
    <property type="evidence" value="ECO:0007669"/>
    <property type="project" value="InterPro"/>
</dbReference>
<dbReference type="SUPFAM" id="SSF55486">
    <property type="entry name" value="Metalloproteases ('zincins'), catalytic domain"/>
    <property type="match status" value="1"/>
</dbReference>
<dbReference type="GO" id="GO:0046872">
    <property type="term" value="F:metal ion binding"/>
    <property type="evidence" value="ECO:0007669"/>
    <property type="project" value="InterPro"/>
</dbReference>
<dbReference type="PROSITE" id="PS51995">
    <property type="entry name" value="ATLF"/>
    <property type="match status" value="1"/>
</dbReference>
<dbReference type="GO" id="GO:0005576">
    <property type="term" value="C:extracellular region"/>
    <property type="evidence" value="ECO:0007669"/>
    <property type="project" value="UniProtKB-SubCell"/>
</dbReference>
<proteinExistence type="predicted"/>
<organism evidence="4 5">
    <name type="scientific">Bacillus cereus</name>
    <dbReference type="NCBI Taxonomy" id="1396"/>
    <lineage>
        <taxon>Bacteria</taxon>
        <taxon>Bacillati</taxon>
        <taxon>Bacillota</taxon>
        <taxon>Bacilli</taxon>
        <taxon>Bacillales</taxon>
        <taxon>Bacillaceae</taxon>
        <taxon>Bacillus</taxon>
        <taxon>Bacillus cereus group</taxon>
    </lineage>
</organism>
<evidence type="ECO:0000256" key="1">
    <source>
        <dbReference type="ARBA" id="ARBA00004613"/>
    </source>
</evidence>
<dbReference type="InterPro" id="IPR003541">
    <property type="entry name" value="Anthrax_toxin_lethal/edema"/>
</dbReference>
<dbReference type="RefSeq" id="WP_431306541.1">
    <property type="nucleotide sequence ID" value="NZ_NVMX01000461.1"/>
</dbReference>
<evidence type="ECO:0000313" key="4">
    <source>
        <dbReference type="EMBL" id="PDZ93748.1"/>
    </source>
</evidence>
<dbReference type="Proteomes" id="UP000219922">
    <property type="component" value="Unassembled WGS sequence"/>
</dbReference>
<reference evidence="4 5" key="1">
    <citation type="submission" date="2017-09" db="EMBL/GenBank/DDBJ databases">
        <title>Large-scale bioinformatics analysis of Bacillus genomes uncovers conserved roles of natural products in bacterial physiology.</title>
        <authorList>
            <consortium name="Agbiome Team Llc"/>
            <person name="Bleich R.M."/>
            <person name="Grubbs K.J."/>
            <person name="Santa Maria K.C."/>
            <person name="Allen S.E."/>
            <person name="Farag S."/>
            <person name="Shank E.A."/>
            <person name="Bowers A."/>
        </authorList>
    </citation>
    <scope>NUCLEOTIDE SEQUENCE [LARGE SCALE GENOMIC DNA]</scope>
    <source>
        <strain evidence="4 5">AFS092789</strain>
    </source>
</reference>
<dbReference type="InterPro" id="IPR014781">
    <property type="entry name" value="Anthrax_toxin_lethal/edema_N/C"/>
</dbReference>
<accession>A0A9X6SR57</accession>
<comment type="subcellular location">
    <subcellularLocation>
        <location evidence="1">Secreted</location>
    </subcellularLocation>
</comment>
<dbReference type="Gene3D" id="3.40.390.10">
    <property type="entry name" value="Collagenase (Catalytic Domain)"/>
    <property type="match status" value="1"/>
</dbReference>
<dbReference type="Pfam" id="PF07737">
    <property type="entry name" value="ATLF"/>
    <property type="match status" value="1"/>
</dbReference>
<feature type="non-terminal residue" evidence="4">
    <location>
        <position position="101"/>
    </location>
</feature>
<dbReference type="EMBL" id="NVMX01000461">
    <property type="protein sequence ID" value="PDZ93748.1"/>
    <property type="molecule type" value="Genomic_DNA"/>
</dbReference>
<feature type="non-terminal residue" evidence="4">
    <location>
        <position position="1"/>
    </location>
</feature>
<evidence type="ECO:0000256" key="2">
    <source>
        <dbReference type="ARBA" id="ARBA00022525"/>
    </source>
</evidence>
<dbReference type="InterPro" id="IPR024079">
    <property type="entry name" value="MetalloPept_cat_dom_sf"/>
</dbReference>
<protein>
    <submittedName>
        <fullName evidence="4">Lethal factor domain protein</fullName>
    </submittedName>
</protein>
<evidence type="ECO:0000313" key="5">
    <source>
        <dbReference type="Proteomes" id="UP000219922"/>
    </source>
</evidence>
<keyword evidence="2" id="KW-0964">Secreted</keyword>
<evidence type="ECO:0000259" key="3">
    <source>
        <dbReference type="PROSITE" id="PS51995"/>
    </source>
</evidence>
<dbReference type="AlphaFoldDB" id="A0A9X6SR57"/>
<feature type="domain" description="ATLF-like" evidence="3">
    <location>
        <begin position="1"/>
        <end position="101"/>
    </location>
</feature>
<sequence>VKPDVRGETEENAQKTQELLKKLPHEVLELYDNVGGEVHITDKKLTQHEELNDSSYKDMSVINSEEKVVSLKEHFVFAIGGREPSLIIHAEDYASHPASKE</sequence>